<dbReference type="RefSeq" id="WP_359780133.1">
    <property type="nucleotide sequence ID" value="NZ_JBEYRR010000007.1"/>
</dbReference>
<evidence type="ECO:0000313" key="3">
    <source>
        <dbReference type="EMBL" id="MEW2364026.1"/>
    </source>
</evidence>
<dbReference type="Pfam" id="PF04072">
    <property type="entry name" value="LCM"/>
    <property type="match status" value="1"/>
</dbReference>
<dbReference type="PANTHER" id="PTHR43619:SF2">
    <property type="entry name" value="S-ADENOSYL-L-METHIONINE-DEPENDENT METHYLTRANSFERASES SUPERFAMILY PROTEIN"/>
    <property type="match status" value="1"/>
</dbReference>
<dbReference type="GO" id="GO:0032259">
    <property type="term" value="P:methylation"/>
    <property type="evidence" value="ECO:0007669"/>
    <property type="project" value="UniProtKB-KW"/>
</dbReference>
<sequence>MISAHPDASPLEFPLVAVLLVSGRTKPSWPTSAGHKSVHHRAWQAVTPDSIRAADYAVPTHPRNSPMERKPPTQGLSEVGLTALWVLHHRSVYLHDPVAERVLRSIEGRQETLGPAMGRRTATMTHYFAQRAALFDAEIRRFASRHSDPQVVALGEGLETQFWRVDDERLRWISVDLPDVIRLRQTVMPPSERITHVACSVLDTRWMDQARCDRPLLITAQGLFMYLRSREVTELLRACAHRYPGSTFLFDTSPWWFLALSRVGGVRCGQFRIPPMRSSLSPAGLARLRSRLPAGTSVTHVPAQKSRGPFRVFHRYGHRIPLVSGCVPATVRIRFPGE</sequence>
<keyword evidence="1 3" id="KW-0489">Methyltransferase</keyword>
<accession>A0ABV3LYF3</accession>
<proteinExistence type="predicted"/>
<dbReference type="InterPro" id="IPR029063">
    <property type="entry name" value="SAM-dependent_MTases_sf"/>
</dbReference>
<name>A0ABV3LYF3_9ACTN</name>
<dbReference type="GO" id="GO:0008168">
    <property type="term" value="F:methyltransferase activity"/>
    <property type="evidence" value="ECO:0007669"/>
    <property type="project" value="UniProtKB-KW"/>
</dbReference>
<keyword evidence="2 3" id="KW-0808">Transferase</keyword>
<comment type="caution">
    <text evidence="3">The sequence shown here is derived from an EMBL/GenBank/DDBJ whole genome shotgun (WGS) entry which is preliminary data.</text>
</comment>
<evidence type="ECO:0000256" key="1">
    <source>
        <dbReference type="ARBA" id="ARBA00022603"/>
    </source>
</evidence>
<dbReference type="PANTHER" id="PTHR43619">
    <property type="entry name" value="S-ADENOSYL-L-METHIONINE-DEPENDENT METHYLTRANSFERASE YKTD-RELATED"/>
    <property type="match status" value="1"/>
</dbReference>
<keyword evidence="4" id="KW-1185">Reference proteome</keyword>
<dbReference type="EMBL" id="JBEYRS010000007">
    <property type="protein sequence ID" value="MEW2364026.1"/>
    <property type="molecule type" value="Genomic_DNA"/>
</dbReference>
<organism evidence="3 4">
    <name type="scientific">Streptomyces huasconensis</name>
    <dbReference type="NCBI Taxonomy" id="1854574"/>
    <lineage>
        <taxon>Bacteria</taxon>
        <taxon>Bacillati</taxon>
        <taxon>Actinomycetota</taxon>
        <taxon>Actinomycetes</taxon>
        <taxon>Kitasatosporales</taxon>
        <taxon>Streptomycetaceae</taxon>
        <taxon>Streptomyces</taxon>
    </lineage>
</organism>
<dbReference type="Proteomes" id="UP001553843">
    <property type="component" value="Unassembled WGS sequence"/>
</dbReference>
<dbReference type="InterPro" id="IPR007213">
    <property type="entry name" value="Ppm1/Ppm2/Tcmp"/>
</dbReference>
<dbReference type="EC" id="2.1.1.-" evidence="3"/>
<gene>
    <name evidence="3" type="ORF">AB0887_19065</name>
</gene>
<protein>
    <submittedName>
        <fullName evidence="3">Class I SAM-dependent methyltransferase</fullName>
        <ecNumber evidence="3">2.1.1.-</ecNumber>
    </submittedName>
</protein>
<evidence type="ECO:0000256" key="2">
    <source>
        <dbReference type="ARBA" id="ARBA00022679"/>
    </source>
</evidence>
<evidence type="ECO:0000313" key="4">
    <source>
        <dbReference type="Proteomes" id="UP001553843"/>
    </source>
</evidence>
<dbReference type="Gene3D" id="3.40.50.150">
    <property type="entry name" value="Vaccinia Virus protein VP39"/>
    <property type="match status" value="1"/>
</dbReference>
<dbReference type="SUPFAM" id="SSF53335">
    <property type="entry name" value="S-adenosyl-L-methionine-dependent methyltransferases"/>
    <property type="match status" value="1"/>
</dbReference>
<reference evidence="3 4" key="1">
    <citation type="submission" date="2024-06" db="EMBL/GenBank/DDBJ databases">
        <title>The Natural Products Discovery Center: Release of the First 8490 Sequenced Strains for Exploring Actinobacteria Biosynthetic Diversity.</title>
        <authorList>
            <person name="Kalkreuter E."/>
            <person name="Kautsar S.A."/>
            <person name="Yang D."/>
            <person name="Bader C.D."/>
            <person name="Teijaro C.N."/>
            <person name="Fluegel L."/>
            <person name="Davis C.M."/>
            <person name="Simpson J.R."/>
            <person name="Lauterbach L."/>
            <person name="Steele A.D."/>
            <person name="Gui C."/>
            <person name="Meng S."/>
            <person name="Li G."/>
            <person name="Viehrig K."/>
            <person name="Ye F."/>
            <person name="Su P."/>
            <person name="Kiefer A.F."/>
            <person name="Nichols A."/>
            <person name="Cepeda A.J."/>
            <person name="Yan W."/>
            <person name="Fan B."/>
            <person name="Jiang Y."/>
            <person name="Adhikari A."/>
            <person name="Zheng C.-J."/>
            <person name="Schuster L."/>
            <person name="Cowan T.M."/>
            <person name="Smanski M.J."/>
            <person name="Chevrette M.G."/>
            <person name="De Carvalho L.P.S."/>
            <person name="Shen B."/>
        </authorList>
    </citation>
    <scope>NUCLEOTIDE SEQUENCE [LARGE SCALE GENOMIC DNA]</scope>
    <source>
        <strain evidence="3 4">NPDC047833</strain>
    </source>
</reference>